<dbReference type="PANTHER" id="PTHR44259:SF114">
    <property type="entry name" value="OS06G0707300 PROTEIN"/>
    <property type="match status" value="1"/>
</dbReference>
<dbReference type="InterPro" id="IPR001810">
    <property type="entry name" value="F-box_dom"/>
</dbReference>
<keyword evidence="4" id="KW-1185">Reference proteome</keyword>
<evidence type="ECO:0000313" key="4">
    <source>
        <dbReference type="Proteomes" id="UP000594263"/>
    </source>
</evidence>
<protein>
    <recommendedName>
        <fullName evidence="5">F-box domain-containing protein</fullName>
    </recommendedName>
</protein>
<feature type="domain" description="KIB1-4 beta-propeller" evidence="2">
    <location>
        <begin position="74"/>
        <end position="365"/>
    </location>
</feature>
<dbReference type="OMA" id="IDYLRFR"/>
<dbReference type="Pfam" id="PF03478">
    <property type="entry name" value="Beta-prop_KIB1-4"/>
    <property type="match status" value="1"/>
</dbReference>
<evidence type="ECO:0008006" key="5">
    <source>
        <dbReference type="Google" id="ProtNLM"/>
    </source>
</evidence>
<evidence type="ECO:0000259" key="2">
    <source>
        <dbReference type="Pfam" id="PF03478"/>
    </source>
</evidence>
<dbReference type="Pfam" id="PF00646">
    <property type="entry name" value="F-box"/>
    <property type="match status" value="1"/>
</dbReference>
<dbReference type="InterPro" id="IPR005174">
    <property type="entry name" value="KIB1-4_b-propeller"/>
</dbReference>
<name>A0A7N0RBU0_KALFE</name>
<dbReference type="Proteomes" id="UP000594263">
    <property type="component" value="Unplaced"/>
</dbReference>
<sequence>MSSRDWSDLPPDLLHSISLRLLNYSDFLRFRAVSRHFHSSTSATPTHLPTQLPWLLLPQTLSATPTSTLRRALYDISLDKFHFLPGLDLSNRKRCCGSSHGWLFILDEYPTITLLNALTADRLHLPPLSTFSNVVSLDFSNVGREYTLRNKAGVLYTSSLWRMRDMFIKKIVLSGSPVNNRDFAAMAILNQSSELGYCKNGDKSWSIVDGVEGCEDVVFSNGLFYAVNKTGCVMSCDVSGPWPKVCVIDTARIDGGDMHYLVGVEEGLLFVSRYLDMVYEEDFDQPDVMYKTIGFTVFRMDLCSGLWEKMTSLGDRALFLGENSSLCLVAYDYVGCKGNCIYFTDDYSASNCDGYWGDFDLGVYNLVDDSIEPLVSCPRNSRTGLRWPPPIWVTPNPL</sequence>
<dbReference type="EnsemblPlants" id="Kaladp0003s0104.1.v1.1">
    <property type="protein sequence ID" value="Kaladp0003s0104.1.v1.1.CDS.1"/>
    <property type="gene ID" value="Kaladp0003s0104.v1.1"/>
</dbReference>
<evidence type="ECO:0000313" key="3">
    <source>
        <dbReference type="EnsemblPlants" id="Kaladp0003s0104.1.v1.1.CDS.1"/>
    </source>
</evidence>
<dbReference type="Gramene" id="Kaladp0003s0104.1.v1.1">
    <property type="protein sequence ID" value="Kaladp0003s0104.1.v1.1.CDS.1"/>
    <property type="gene ID" value="Kaladp0003s0104.v1.1"/>
</dbReference>
<dbReference type="PANTHER" id="PTHR44259">
    <property type="entry name" value="OS07G0183000 PROTEIN-RELATED"/>
    <property type="match status" value="1"/>
</dbReference>
<dbReference type="AlphaFoldDB" id="A0A7N0RBU0"/>
<accession>A0A7N0RBU0</accession>
<feature type="domain" description="F-box" evidence="1">
    <location>
        <begin position="6"/>
        <end position="39"/>
    </location>
</feature>
<evidence type="ECO:0000259" key="1">
    <source>
        <dbReference type="Pfam" id="PF00646"/>
    </source>
</evidence>
<dbReference type="InterPro" id="IPR050942">
    <property type="entry name" value="F-box_BR-signaling"/>
</dbReference>
<organism evidence="3 4">
    <name type="scientific">Kalanchoe fedtschenkoi</name>
    <name type="common">Lavender scallops</name>
    <name type="synonym">South American air plant</name>
    <dbReference type="NCBI Taxonomy" id="63787"/>
    <lineage>
        <taxon>Eukaryota</taxon>
        <taxon>Viridiplantae</taxon>
        <taxon>Streptophyta</taxon>
        <taxon>Embryophyta</taxon>
        <taxon>Tracheophyta</taxon>
        <taxon>Spermatophyta</taxon>
        <taxon>Magnoliopsida</taxon>
        <taxon>eudicotyledons</taxon>
        <taxon>Gunneridae</taxon>
        <taxon>Pentapetalae</taxon>
        <taxon>Saxifragales</taxon>
        <taxon>Crassulaceae</taxon>
        <taxon>Kalanchoe</taxon>
    </lineage>
</organism>
<proteinExistence type="predicted"/>
<dbReference type="CDD" id="cd09917">
    <property type="entry name" value="F-box_SF"/>
    <property type="match status" value="1"/>
</dbReference>
<reference evidence="3" key="1">
    <citation type="submission" date="2021-01" db="UniProtKB">
        <authorList>
            <consortium name="EnsemblPlants"/>
        </authorList>
    </citation>
    <scope>IDENTIFICATION</scope>
</reference>